<name>I3EHQ7_NEMP3</name>
<evidence type="ECO:0000256" key="3">
    <source>
        <dbReference type="ARBA" id="ARBA00023034"/>
    </source>
</evidence>
<dbReference type="Gene3D" id="1.10.3630.10">
    <property type="entry name" value="yeast vps74-n-term truncation variant domain like"/>
    <property type="match status" value="1"/>
</dbReference>
<accession>I3EHQ7</accession>
<keyword evidence="5" id="KW-0472">Membrane</keyword>
<dbReference type="InterPro" id="IPR038261">
    <property type="entry name" value="GPP34-like_sf"/>
</dbReference>
<evidence type="ECO:0000313" key="7">
    <source>
        <dbReference type="Proteomes" id="UP000002872"/>
    </source>
</evidence>
<gene>
    <name evidence="6" type="ORF">NEQG_01444</name>
</gene>
<dbReference type="PANTHER" id="PTHR12704:SF2">
    <property type="entry name" value="GOLGI PHOSPHOPROTEIN 3 HOMOLOG SAURON"/>
    <property type="match status" value="1"/>
</dbReference>
<dbReference type="EMBL" id="GL870878">
    <property type="protein sequence ID" value="EIJ88754.1"/>
    <property type="molecule type" value="Genomic_DNA"/>
</dbReference>
<dbReference type="AlphaFoldDB" id="I3EHQ7"/>
<keyword evidence="4" id="KW-0446">Lipid-binding</keyword>
<dbReference type="InterPro" id="IPR008628">
    <property type="entry name" value="GPP34-like"/>
</dbReference>
<dbReference type="HOGENOM" id="CLU_1796988_0_0_1"/>
<dbReference type="InParanoid" id="I3EHQ7"/>
<evidence type="ECO:0000256" key="1">
    <source>
        <dbReference type="ARBA" id="ARBA00004255"/>
    </source>
</evidence>
<evidence type="ECO:0000313" key="6">
    <source>
        <dbReference type="EMBL" id="EIJ88754.1"/>
    </source>
</evidence>
<keyword evidence="3" id="KW-0333">Golgi apparatus</keyword>
<keyword evidence="7" id="KW-1185">Reference proteome</keyword>
<dbReference type="GO" id="GO:0007030">
    <property type="term" value="P:Golgi organization"/>
    <property type="evidence" value="ECO:0007669"/>
    <property type="project" value="TreeGrafter"/>
</dbReference>
<dbReference type="PANTHER" id="PTHR12704">
    <property type="entry name" value="TRANS-GOLGI PROTEIN GMX33"/>
    <property type="match status" value="1"/>
</dbReference>
<evidence type="ECO:0000256" key="4">
    <source>
        <dbReference type="ARBA" id="ARBA00023121"/>
    </source>
</evidence>
<dbReference type="VEuPathDB" id="MicrosporidiaDB:NEQG_01444"/>
<comment type="similarity">
    <text evidence="2">Belongs to the GOLPH3/VPS74 family.</text>
</comment>
<protein>
    <submittedName>
        <fullName evidence="6">Uncharacterized protein</fullName>
    </submittedName>
</protein>
<reference evidence="6" key="1">
    <citation type="submission" date="2011-01" db="EMBL/GenBank/DDBJ databases">
        <title>The Genome Sequence of Nematocida parisii strain ERTm3.</title>
        <authorList>
            <consortium name="The Broad Institute Genome Sequencing Platform"/>
            <consortium name="The Broad Institute Genome Sequencing Center for Infectious Disease"/>
            <person name="Cuomo C."/>
            <person name="Troemel E."/>
            <person name="Young S.K."/>
            <person name="Zeng Q."/>
            <person name="Gargeya S."/>
            <person name="Fitzgerald M."/>
            <person name="Haas B."/>
            <person name="Abouelleil A."/>
            <person name="Alvarado L."/>
            <person name="Arachchi H.M."/>
            <person name="Berlin A."/>
            <person name="Chapman S.B."/>
            <person name="Gearin G."/>
            <person name="Goldberg J."/>
            <person name="Griggs A."/>
            <person name="Gujja S."/>
            <person name="Hansen M."/>
            <person name="Heiman D."/>
            <person name="Howarth C."/>
            <person name="Larimer J."/>
            <person name="Lui A."/>
            <person name="MacDonald P.J.P."/>
            <person name="McCowen C."/>
            <person name="Montmayeur A."/>
            <person name="Murphy C."/>
            <person name="Neiman D."/>
            <person name="Pearson M."/>
            <person name="Priest M."/>
            <person name="Roberts A."/>
            <person name="Saif S."/>
            <person name="Shea T."/>
            <person name="Sisk P."/>
            <person name="Stolte C."/>
            <person name="Sykes S."/>
            <person name="Wortman J."/>
            <person name="Nusbaum C."/>
            <person name="Birren B."/>
        </authorList>
    </citation>
    <scope>NUCLEOTIDE SEQUENCE</scope>
    <source>
        <strain evidence="6">ERTm3</strain>
    </source>
</reference>
<proteinExistence type="inferred from homology"/>
<dbReference type="GO" id="GO:0006890">
    <property type="term" value="P:retrograde vesicle-mediated transport, Golgi to endoplasmic reticulum"/>
    <property type="evidence" value="ECO:0007669"/>
    <property type="project" value="TreeGrafter"/>
</dbReference>
<dbReference type="Proteomes" id="UP000002872">
    <property type="component" value="Unassembled WGS sequence"/>
</dbReference>
<dbReference type="OrthoDB" id="2189106at2759"/>
<dbReference type="GO" id="GO:0005829">
    <property type="term" value="C:cytosol"/>
    <property type="evidence" value="ECO:0007669"/>
    <property type="project" value="TreeGrafter"/>
</dbReference>
<dbReference type="GO" id="GO:0048194">
    <property type="term" value="P:Golgi vesicle budding"/>
    <property type="evidence" value="ECO:0007669"/>
    <property type="project" value="TreeGrafter"/>
</dbReference>
<dbReference type="GO" id="GO:0070273">
    <property type="term" value="F:phosphatidylinositol-4-phosphate binding"/>
    <property type="evidence" value="ECO:0007669"/>
    <property type="project" value="InterPro"/>
</dbReference>
<evidence type="ECO:0000256" key="2">
    <source>
        <dbReference type="ARBA" id="ARBA00007284"/>
    </source>
</evidence>
<sequence>MDEFSPRRRDVKQENAFSSLKRLKTDLNLSEILVVFTTASGQLSIPGMYDPISMTLRALLLCELVLRGGITIDSSGIISVRDGYMFIDELHDEVYHNIKKAVNPKPIKSWLLLLNGETYSIKKDKYHIRNTRKRVGKSLVEKKY</sequence>
<evidence type="ECO:0000256" key="5">
    <source>
        <dbReference type="ARBA" id="ARBA00023136"/>
    </source>
</evidence>
<dbReference type="GO" id="GO:0005802">
    <property type="term" value="C:trans-Golgi network"/>
    <property type="evidence" value="ECO:0007669"/>
    <property type="project" value="TreeGrafter"/>
</dbReference>
<organism evidence="6 7">
    <name type="scientific">Nematocida parisii (strain ERTm3)</name>
    <name type="common">Nematode killer fungus</name>
    <dbReference type="NCBI Taxonomy" id="935791"/>
    <lineage>
        <taxon>Eukaryota</taxon>
        <taxon>Fungi</taxon>
        <taxon>Fungi incertae sedis</taxon>
        <taxon>Microsporidia</taxon>
        <taxon>Nematocida</taxon>
    </lineage>
</organism>
<dbReference type="Pfam" id="PF05719">
    <property type="entry name" value="GPP34"/>
    <property type="match status" value="1"/>
</dbReference>
<dbReference type="GO" id="GO:0000139">
    <property type="term" value="C:Golgi membrane"/>
    <property type="evidence" value="ECO:0007669"/>
    <property type="project" value="UniProtKB-SubCell"/>
</dbReference>
<comment type="subcellular location">
    <subcellularLocation>
        <location evidence="1">Golgi apparatus membrane</location>
        <topology evidence="1">Peripheral membrane protein</topology>
        <orientation evidence="1">Cytoplasmic side</orientation>
    </subcellularLocation>
</comment>
<dbReference type="GO" id="GO:0043001">
    <property type="term" value="P:Golgi to plasma membrane protein transport"/>
    <property type="evidence" value="ECO:0007669"/>
    <property type="project" value="TreeGrafter"/>
</dbReference>
<dbReference type="GO" id="GO:0031985">
    <property type="term" value="C:Golgi cisterna"/>
    <property type="evidence" value="ECO:0007669"/>
    <property type="project" value="TreeGrafter"/>
</dbReference>
<dbReference type="STRING" id="935791.I3EHQ7"/>